<feature type="region of interest" description="Disordered" evidence="2">
    <location>
        <begin position="1"/>
        <end position="49"/>
    </location>
</feature>
<evidence type="ECO:0000313" key="6">
    <source>
        <dbReference type="Proteomes" id="UP000277671"/>
    </source>
</evidence>
<feature type="domain" description="Cell envelope-related transcriptional attenuator" evidence="4">
    <location>
        <begin position="127"/>
        <end position="283"/>
    </location>
</feature>
<dbReference type="PANTHER" id="PTHR33392">
    <property type="entry name" value="POLYISOPRENYL-TEICHOIC ACID--PEPTIDOGLYCAN TEICHOIC ACID TRANSFERASE TAGU"/>
    <property type="match status" value="1"/>
</dbReference>
<dbReference type="PANTHER" id="PTHR33392:SF6">
    <property type="entry name" value="POLYISOPRENYL-TEICHOIC ACID--PEPTIDOGLYCAN TEICHOIC ACID TRANSFERASE TAGU"/>
    <property type="match status" value="1"/>
</dbReference>
<accession>A0A495JMV8</accession>
<evidence type="ECO:0000256" key="1">
    <source>
        <dbReference type="ARBA" id="ARBA00006068"/>
    </source>
</evidence>
<dbReference type="AlphaFoldDB" id="A0A495JMV8"/>
<evidence type="ECO:0000256" key="2">
    <source>
        <dbReference type="SAM" id="MobiDB-lite"/>
    </source>
</evidence>
<dbReference type="Gene3D" id="3.40.630.190">
    <property type="entry name" value="LCP protein"/>
    <property type="match status" value="1"/>
</dbReference>
<keyword evidence="3" id="KW-0472">Membrane</keyword>
<dbReference type="InterPro" id="IPR050922">
    <property type="entry name" value="LytR/CpsA/Psr_CW_biosynth"/>
</dbReference>
<dbReference type="Proteomes" id="UP000277671">
    <property type="component" value="Unassembled WGS sequence"/>
</dbReference>
<protein>
    <submittedName>
        <fullName evidence="5">LytR family transcriptional attenuator</fullName>
    </submittedName>
</protein>
<keyword evidence="6" id="KW-1185">Reference proteome</keyword>
<reference evidence="5 6" key="1">
    <citation type="submission" date="2018-10" db="EMBL/GenBank/DDBJ databases">
        <title>Sequencing the genomes of 1000 actinobacteria strains.</title>
        <authorList>
            <person name="Klenk H.-P."/>
        </authorList>
    </citation>
    <scope>NUCLEOTIDE SEQUENCE [LARGE SCALE GENOMIC DNA]</scope>
    <source>
        <strain evidence="5 6">DSM 45175</strain>
    </source>
</reference>
<keyword evidence="3" id="KW-0812">Transmembrane</keyword>
<dbReference type="InterPro" id="IPR004474">
    <property type="entry name" value="LytR_CpsA_psr"/>
</dbReference>
<dbReference type="Pfam" id="PF03816">
    <property type="entry name" value="LytR_cpsA_psr"/>
    <property type="match status" value="1"/>
</dbReference>
<evidence type="ECO:0000313" key="5">
    <source>
        <dbReference type="EMBL" id="RKR89369.1"/>
    </source>
</evidence>
<dbReference type="EMBL" id="RBKT01000001">
    <property type="protein sequence ID" value="RKR89369.1"/>
    <property type="molecule type" value="Genomic_DNA"/>
</dbReference>
<comment type="similarity">
    <text evidence="1">Belongs to the LytR/CpsA/Psr (LCP) family.</text>
</comment>
<dbReference type="NCBIfam" id="TIGR00350">
    <property type="entry name" value="lytR_cpsA_psr"/>
    <property type="match status" value="1"/>
</dbReference>
<evidence type="ECO:0000259" key="4">
    <source>
        <dbReference type="Pfam" id="PF03816"/>
    </source>
</evidence>
<proteinExistence type="inferred from homology"/>
<gene>
    <name evidence="5" type="ORF">BDK92_3713</name>
</gene>
<comment type="caution">
    <text evidence="5">The sequence shown here is derived from an EMBL/GenBank/DDBJ whole genome shotgun (WGS) entry which is preliminary data.</text>
</comment>
<feature type="transmembrane region" description="Helical" evidence="3">
    <location>
        <begin position="57"/>
        <end position="76"/>
    </location>
</feature>
<organism evidence="5 6">
    <name type="scientific">Micromonospora pisi</name>
    <dbReference type="NCBI Taxonomy" id="589240"/>
    <lineage>
        <taxon>Bacteria</taxon>
        <taxon>Bacillati</taxon>
        <taxon>Actinomycetota</taxon>
        <taxon>Actinomycetes</taxon>
        <taxon>Micromonosporales</taxon>
        <taxon>Micromonosporaceae</taxon>
        <taxon>Micromonospora</taxon>
    </lineage>
</organism>
<name>A0A495JMV8_9ACTN</name>
<keyword evidence="3" id="KW-1133">Transmembrane helix</keyword>
<sequence length="379" mass="41232">MRHPHAAGVREVATFKRKRVTPGKPGHSVQKADSSPSDERRPRRTKPVRRIPRWPKALLGVGFGLVLIALVAGLGLQGVTQRYDQSLAKELLLDPAARRDRSSASSPLNYLLVGSDRRNAAEQSDQRADTILIAHIPAGRDRAYLISVPRDLLVEIPPAPGNAYSGGSDKINSAFHFGGGGQPGARLLSATLTQVTGLRFDGAALIDFSGFRKVIDLLGGVRMCVDTPVRSIHTNTQFNPGCQEMDGARALDYARQRYDLPGGDFDRQRHQQQLLRAIMDKASASDLRTNPRKLDEVIRAVGASLTVDTNGTPTQDMVFGLRGLRPEAMKGIQVPSRSEMIGDTSYVVLDEGAAGLFQSLRGPDLDGWAQANPKWVNHL</sequence>
<evidence type="ECO:0000256" key="3">
    <source>
        <dbReference type="SAM" id="Phobius"/>
    </source>
</evidence>